<sequence length="152" mass="16211">MQPNRLPPLPNLQHLRSPGTPPGQSVPFSPNPPYEPGQAPAPAPAQEPQGLPPPFPSAPLAPLQPSQQPFGLTTPVPSPVLQTISPPQQDPENMIPSSPVSDPILAAILLRAPRMRAAELAPQGDEQVQVQADDGDDDEEDEEDEGEEHDED</sequence>
<reference evidence="1" key="2">
    <citation type="journal article" date="2022" name="New Phytol.">
        <title>Evolutionary transition to the ectomycorrhizal habit in the genomes of a hyperdiverse lineage of mushroom-forming fungi.</title>
        <authorList>
            <person name="Looney B."/>
            <person name="Miyauchi S."/>
            <person name="Morin E."/>
            <person name="Drula E."/>
            <person name="Courty P.E."/>
            <person name="Kohler A."/>
            <person name="Kuo A."/>
            <person name="LaButti K."/>
            <person name="Pangilinan J."/>
            <person name="Lipzen A."/>
            <person name="Riley R."/>
            <person name="Andreopoulos W."/>
            <person name="He G."/>
            <person name="Johnson J."/>
            <person name="Nolan M."/>
            <person name="Tritt A."/>
            <person name="Barry K.W."/>
            <person name="Grigoriev I.V."/>
            <person name="Nagy L.G."/>
            <person name="Hibbett D."/>
            <person name="Henrissat B."/>
            <person name="Matheny P.B."/>
            <person name="Labbe J."/>
            <person name="Martin F.M."/>
        </authorList>
    </citation>
    <scope>NUCLEOTIDE SEQUENCE</scope>
    <source>
        <strain evidence="1">EC-137</strain>
    </source>
</reference>
<dbReference type="EMBL" id="MU273987">
    <property type="protein sequence ID" value="KAI0027135.1"/>
    <property type="molecule type" value="Genomic_DNA"/>
</dbReference>
<organism evidence="1 2">
    <name type="scientific">Vararia minispora EC-137</name>
    <dbReference type="NCBI Taxonomy" id="1314806"/>
    <lineage>
        <taxon>Eukaryota</taxon>
        <taxon>Fungi</taxon>
        <taxon>Dikarya</taxon>
        <taxon>Basidiomycota</taxon>
        <taxon>Agaricomycotina</taxon>
        <taxon>Agaricomycetes</taxon>
        <taxon>Russulales</taxon>
        <taxon>Lachnocladiaceae</taxon>
        <taxon>Vararia</taxon>
    </lineage>
</organism>
<gene>
    <name evidence="1" type="ORF">K488DRAFT_91251</name>
</gene>
<comment type="caution">
    <text evidence="1">The sequence shown here is derived from an EMBL/GenBank/DDBJ whole genome shotgun (WGS) entry which is preliminary data.</text>
</comment>
<evidence type="ECO:0000313" key="1">
    <source>
        <dbReference type="EMBL" id="KAI0027135.1"/>
    </source>
</evidence>
<dbReference type="Proteomes" id="UP000814128">
    <property type="component" value="Unassembled WGS sequence"/>
</dbReference>
<evidence type="ECO:0000313" key="2">
    <source>
        <dbReference type="Proteomes" id="UP000814128"/>
    </source>
</evidence>
<name>A0ACB8Q682_9AGAM</name>
<accession>A0ACB8Q682</accession>
<proteinExistence type="predicted"/>
<keyword evidence="2" id="KW-1185">Reference proteome</keyword>
<reference evidence="1" key="1">
    <citation type="submission" date="2021-02" db="EMBL/GenBank/DDBJ databases">
        <authorList>
            <consortium name="DOE Joint Genome Institute"/>
            <person name="Ahrendt S."/>
            <person name="Looney B.P."/>
            <person name="Miyauchi S."/>
            <person name="Morin E."/>
            <person name="Drula E."/>
            <person name="Courty P.E."/>
            <person name="Chicoki N."/>
            <person name="Fauchery L."/>
            <person name="Kohler A."/>
            <person name="Kuo A."/>
            <person name="Labutti K."/>
            <person name="Pangilinan J."/>
            <person name="Lipzen A."/>
            <person name="Riley R."/>
            <person name="Andreopoulos W."/>
            <person name="He G."/>
            <person name="Johnson J."/>
            <person name="Barry K.W."/>
            <person name="Grigoriev I.V."/>
            <person name="Nagy L."/>
            <person name="Hibbett D."/>
            <person name="Henrissat B."/>
            <person name="Matheny P.B."/>
            <person name="Labbe J."/>
            <person name="Martin F."/>
        </authorList>
    </citation>
    <scope>NUCLEOTIDE SEQUENCE</scope>
    <source>
        <strain evidence="1">EC-137</strain>
    </source>
</reference>
<protein>
    <submittedName>
        <fullName evidence="1">Uncharacterized protein</fullName>
    </submittedName>
</protein>